<dbReference type="AlphaFoldDB" id="A0A931DCA8"/>
<dbReference type="EMBL" id="JADOTZ010000001">
    <property type="protein sequence ID" value="MBG6084916.1"/>
    <property type="molecule type" value="Genomic_DNA"/>
</dbReference>
<reference evidence="1" key="1">
    <citation type="submission" date="2020-11" db="EMBL/GenBank/DDBJ databases">
        <title>Sequencing the genomes of 1000 actinobacteria strains.</title>
        <authorList>
            <person name="Klenk H.-P."/>
        </authorList>
    </citation>
    <scope>NUCLEOTIDE SEQUENCE</scope>
    <source>
        <strain evidence="1">DSM 26152</strain>
    </source>
</reference>
<sequence>MRTAQPAGVAAITVTALLWGTTGTAATFAPERV</sequence>
<accession>A0A931DCA8</accession>
<gene>
    <name evidence="1" type="ORF">IW252_001683</name>
</gene>
<evidence type="ECO:0000313" key="2">
    <source>
        <dbReference type="Proteomes" id="UP000625033"/>
    </source>
</evidence>
<evidence type="ECO:0000313" key="1">
    <source>
        <dbReference type="EMBL" id="MBG6084916.1"/>
    </source>
</evidence>
<dbReference type="Proteomes" id="UP000625033">
    <property type="component" value="Unassembled WGS sequence"/>
</dbReference>
<comment type="caution">
    <text evidence="1">The sequence shown here is derived from an EMBL/GenBank/DDBJ whole genome shotgun (WGS) entry which is preliminary data.</text>
</comment>
<organism evidence="1 2">
    <name type="scientific">Zhihengliuella flava</name>
    <dbReference type="NCBI Taxonomy" id="1285193"/>
    <lineage>
        <taxon>Bacteria</taxon>
        <taxon>Bacillati</taxon>
        <taxon>Actinomycetota</taxon>
        <taxon>Actinomycetes</taxon>
        <taxon>Micrococcales</taxon>
        <taxon>Micrococcaceae</taxon>
        <taxon>Zhihengliuella</taxon>
    </lineage>
</organism>
<proteinExistence type="predicted"/>
<protein>
    <recommendedName>
        <fullName evidence="3">EamA family transporter</fullName>
    </recommendedName>
</protein>
<name>A0A931DCA8_9MICC</name>
<keyword evidence="2" id="KW-1185">Reference proteome</keyword>
<evidence type="ECO:0008006" key="3">
    <source>
        <dbReference type="Google" id="ProtNLM"/>
    </source>
</evidence>